<accession>A0A9D4KWA8</accession>
<gene>
    <name evidence="2" type="ORF">DPMN_089164</name>
</gene>
<organism evidence="2 3">
    <name type="scientific">Dreissena polymorpha</name>
    <name type="common">Zebra mussel</name>
    <name type="synonym">Mytilus polymorpha</name>
    <dbReference type="NCBI Taxonomy" id="45954"/>
    <lineage>
        <taxon>Eukaryota</taxon>
        <taxon>Metazoa</taxon>
        <taxon>Spiralia</taxon>
        <taxon>Lophotrochozoa</taxon>
        <taxon>Mollusca</taxon>
        <taxon>Bivalvia</taxon>
        <taxon>Autobranchia</taxon>
        <taxon>Heteroconchia</taxon>
        <taxon>Euheterodonta</taxon>
        <taxon>Imparidentia</taxon>
        <taxon>Neoheterodontei</taxon>
        <taxon>Myida</taxon>
        <taxon>Dreissenoidea</taxon>
        <taxon>Dreissenidae</taxon>
        <taxon>Dreissena</taxon>
    </lineage>
</organism>
<keyword evidence="3" id="KW-1185">Reference proteome</keyword>
<proteinExistence type="predicted"/>
<evidence type="ECO:0000313" key="2">
    <source>
        <dbReference type="EMBL" id="KAH3846858.1"/>
    </source>
</evidence>
<sequence>MTATPVDIIASKRKSGPKRRQTSHKQFPQQQQHRGQQPCDNCGNNHGSNKQSCPAFGKQCRKCHKLNHFAFKCRQQRIAHKSVHDIGSSAVEGACERTQ</sequence>
<dbReference type="AlphaFoldDB" id="A0A9D4KWA8"/>
<feature type="region of interest" description="Disordered" evidence="1">
    <location>
        <begin position="1"/>
        <end position="53"/>
    </location>
</feature>
<feature type="compositionally biased region" description="Basic residues" evidence="1">
    <location>
        <begin position="11"/>
        <end position="23"/>
    </location>
</feature>
<reference evidence="2" key="1">
    <citation type="journal article" date="2019" name="bioRxiv">
        <title>The Genome of the Zebra Mussel, Dreissena polymorpha: A Resource for Invasive Species Research.</title>
        <authorList>
            <person name="McCartney M.A."/>
            <person name="Auch B."/>
            <person name="Kono T."/>
            <person name="Mallez S."/>
            <person name="Zhang Y."/>
            <person name="Obille A."/>
            <person name="Becker A."/>
            <person name="Abrahante J.E."/>
            <person name="Garbe J."/>
            <person name="Badalamenti J.P."/>
            <person name="Herman A."/>
            <person name="Mangelson H."/>
            <person name="Liachko I."/>
            <person name="Sullivan S."/>
            <person name="Sone E.D."/>
            <person name="Koren S."/>
            <person name="Silverstein K.A.T."/>
            <person name="Beckman K.B."/>
            <person name="Gohl D.M."/>
        </authorList>
    </citation>
    <scope>NUCLEOTIDE SEQUENCE</scope>
    <source>
        <strain evidence="2">Duluth1</strain>
        <tissue evidence="2">Whole animal</tissue>
    </source>
</reference>
<protein>
    <recommendedName>
        <fullName evidence="4">CCHC-type domain-containing protein</fullName>
    </recommendedName>
</protein>
<name>A0A9D4KWA8_DREPO</name>
<evidence type="ECO:0008006" key="4">
    <source>
        <dbReference type="Google" id="ProtNLM"/>
    </source>
</evidence>
<reference evidence="2" key="2">
    <citation type="submission" date="2020-11" db="EMBL/GenBank/DDBJ databases">
        <authorList>
            <person name="McCartney M.A."/>
            <person name="Auch B."/>
            <person name="Kono T."/>
            <person name="Mallez S."/>
            <person name="Becker A."/>
            <person name="Gohl D.M."/>
            <person name="Silverstein K.A.T."/>
            <person name="Koren S."/>
            <person name="Bechman K.B."/>
            <person name="Herman A."/>
            <person name="Abrahante J.E."/>
            <person name="Garbe J."/>
        </authorList>
    </citation>
    <scope>NUCLEOTIDE SEQUENCE</scope>
    <source>
        <strain evidence="2">Duluth1</strain>
        <tissue evidence="2">Whole animal</tissue>
    </source>
</reference>
<feature type="compositionally biased region" description="Polar residues" evidence="1">
    <location>
        <begin position="38"/>
        <end position="52"/>
    </location>
</feature>
<evidence type="ECO:0000256" key="1">
    <source>
        <dbReference type="SAM" id="MobiDB-lite"/>
    </source>
</evidence>
<dbReference type="Proteomes" id="UP000828390">
    <property type="component" value="Unassembled WGS sequence"/>
</dbReference>
<evidence type="ECO:0000313" key="3">
    <source>
        <dbReference type="Proteomes" id="UP000828390"/>
    </source>
</evidence>
<feature type="compositionally biased region" description="Low complexity" evidence="1">
    <location>
        <begin position="24"/>
        <end position="37"/>
    </location>
</feature>
<comment type="caution">
    <text evidence="2">The sequence shown here is derived from an EMBL/GenBank/DDBJ whole genome shotgun (WGS) entry which is preliminary data.</text>
</comment>
<dbReference type="EMBL" id="JAIWYP010000003">
    <property type="protein sequence ID" value="KAH3846858.1"/>
    <property type="molecule type" value="Genomic_DNA"/>
</dbReference>